<dbReference type="AlphaFoldDB" id="A0A9P5YEA2"/>
<evidence type="ECO:0000313" key="2">
    <source>
        <dbReference type="EMBL" id="KAF9467277.1"/>
    </source>
</evidence>
<keyword evidence="1" id="KW-0812">Transmembrane</keyword>
<dbReference type="Proteomes" id="UP000807353">
    <property type="component" value="Unassembled WGS sequence"/>
</dbReference>
<organism evidence="2 3">
    <name type="scientific">Collybia nuda</name>
    <dbReference type="NCBI Taxonomy" id="64659"/>
    <lineage>
        <taxon>Eukaryota</taxon>
        <taxon>Fungi</taxon>
        <taxon>Dikarya</taxon>
        <taxon>Basidiomycota</taxon>
        <taxon>Agaricomycotina</taxon>
        <taxon>Agaricomycetes</taxon>
        <taxon>Agaricomycetidae</taxon>
        <taxon>Agaricales</taxon>
        <taxon>Tricholomatineae</taxon>
        <taxon>Clitocybaceae</taxon>
        <taxon>Collybia</taxon>
    </lineage>
</organism>
<keyword evidence="1" id="KW-1133">Transmembrane helix</keyword>
<reference evidence="2" key="1">
    <citation type="submission" date="2020-11" db="EMBL/GenBank/DDBJ databases">
        <authorList>
            <consortium name="DOE Joint Genome Institute"/>
            <person name="Ahrendt S."/>
            <person name="Riley R."/>
            <person name="Andreopoulos W."/>
            <person name="Labutti K."/>
            <person name="Pangilinan J."/>
            <person name="Ruiz-Duenas F.J."/>
            <person name="Barrasa J.M."/>
            <person name="Sanchez-Garcia M."/>
            <person name="Camarero S."/>
            <person name="Miyauchi S."/>
            <person name="Serrano A."/>
            <person name="Linde D."/>
            <person name="Babiker R."/>
            <person name="Drula E."/>
            <person name="Ayuso-Fernandez I."/>
            <person name="Pacheco R."/>
            <person name="Padilla G."/>
            <person name="Ferreira P."/>
            <person name="Barriuso J."/>
            <person name="Kellner H."/>
            <person name="Castanera R."/>
            <person name="Alfaro M."/>
            <person name="Ramirez L."/>
            <person name="Pisabarro A.G."/>
            <person name="Kuo A."/>
            <person name="Tritt A."/>
            <person name="Lipzen A."/>
            <person name="He G."/>
            <person name="Yan M."/>
            <person name="Ng V."/>
            <person name="Cullen D."/>
            <person name="Martin F."/>
            <person name="Rosso M.-N."/>
            <person name="Henrissat B."/>
            <person name="Hibbett D."/>
            <person name="Martinez A.T."/>
            <person name="Grigoriev I.V."/>
        </authorList>
    </citation>
    <scope>NUCLEOTIDE SEQUENCE</scope>
    <source>
        <strain evidence="2">CBS 247.69</strain>
    </source>
</reference>
<protein>
    <submittedName>
        <fullName evidence="2">Uncharacterized protein</fullName>
    </submittedName>
</protein>
<keyword evidence="1" id="KW-0472">Membrane</keyword>
<keyword evidence="3" id="KW-1185">Reference proteome</keyword>
<gene>
    <name evidence="2" type="ORF">BDZ94DRAFT_1248972</name>
</gene>
<evidence type="ECO:0000256" key="1">
    <source>
        <dbReference type="SAM" id="Phobius"/>
    </source>
</evidence>
<sequence length="59" mass="6789">MYNHHPRTICASKLYNQSTLVFKLSLISCFFLENLYCLIYYPPVGIVVMIVGDFAERVG</sequence>
<feature type="transmembrane region" description="Helical" evidence="1">
    <location>
        <begin position="20"/>
        <end position="41"/>
    </location>
</feature>
<accession>A0A9P5YEA2</accession>
<evidence type="ECO:0000313" key="3">
    <source>
        <dbReference type="Proteomes" id="UP000807353"/>
    </source>
</evidence>
<proteinExistence type="predicted"/>
<name>A0A9P5YEA2_9AGAR</name>
<dbReference type="EMBL" id="MU150237">
    <property type="protein sequence ID" value="KAF9467277.1"/>
    <property type="molecule type" value="Genomic_DNA"/>
</dbReference>
<comment type="caution">
    <text evidence="2">The sequence shown here is derived from an EMBL/GenBank/DDBJ whole genome shotgun (WGS) entry which is preliminary data.</text>
</comment>